<dbReference type="PANTHER" id="PTHR48048">
    <property type="entry name" value="GLYCOSYLTRANSFERASE"/>
    <property type="match status" value="1"/>
</dbReference>
<accession>A0A8K0Z4M8</accession>
<dbReference type="CDD" id="cd03784">
    <property type="entry name" value="GT1_Gtf-like"/>
    <property type="match status" value="1"/>
</dbReference>
<protein>
    <recommendedName>
        <fullName evidence="5">Glycosyltransferase</fullName>
        <ecNumber evidence="5">2.4.1.-</ecNumber>
    </recommendedName>
</protein>
<dbReference type="InterPro" id="IPR002213">
    <property type="entry name" value="UDP_glucos_trans"/>
</dbReference>
<evidence type="ECO:0000256" key="4">
    <source>
        <dbReference type="RuleBase" id="RU003718"/>
    </source>
</evidence>
<gene>
    <name evidence="6" type="primary">MUGT2-8</name>
</gene>
<keyword evidence="2 4" id="KW-0328">Glycosyltransferase</keyword>
<dbReference type="GO" id="GO:0035251">
    <property type="term" value="F:UDP-glucosyltransferase activity"/>
    <property type="evidence" value="ECO:0007669"/>
    <property type="project" value="InterPro"/>
</dbReference>
<evidence type="ECO:0000256" key="2">
    <source>
        <dbReference type="ARBA" id="ARBA00022676"/>
    </source>
</evidence>
<proteinExistence type="evidence at transcript level"/>
<dbReference type="PANTHER" id="PTHR48048:SF30">
    <property type="entry name" value="GLYCOSYLTRANSFERASE"/>
    <property type="match status" value="1"/>
</dbReference>
<dbReference type="PROSITE" id="PS00375">
    <property type="entry name" value="UDPGT"/>
    <property type="match status" value="1"/>
</dbReference>
<organism evidence="6">
    <name type="scientific">Mentha piperita</name>
    <name type="common">Peppermint</name>
    <name type="synonym">Mentha aquatica x Mentha spicata</name>
    <dbReference type="NCBI Taxonomy" id="34256"/>
    <lineage>
        <taxon>Eukaryota</taxon>
        <taxon>Viridiplantae</taxon>
        <taxon>Streptophyta</taxon>
        <taxon>Embryophyta</taxon>
        <taxon>Tracheophyta</taxon>
        <taxon>Spermatophyta</taxon>
        <taxon>Magnoliopsida</taxon>
        <taxon>eudicotyledons</taxon>
        <taxon>Gunneridae</taxon>
        <taxon>Pentapetalae</taxon>
        <taxon>asterids</taxon>
        <taxon>lamiids</taxon>
        <taxon>Lamiales</taxon>
        <taxon>Lamiaceae</taxon>
        <taxon>Nepetoideae</taxon>
        <taxon>Mentheae</taxon>
        <taxon>Menthinae</taxon>
        <taxon>Mentha</taxon>
    </lineage>
</organism>
<dbReference type="InterPro" id="IPR050481">
    <property type="entry name" value="UDP-glycosyltransf_plant"/>
</dbReference>
<dbReference type="EMBL" id="MT333779">
    <property type="protein sequence ID" value="QNV69590.1"/>
    <property type="molecule type" value="mRNA"/>
</dbReference>
<dbReference type="Pfam" id="PF00201">
    <property type="entry name" value="UDPGT"/>
    <property type="match status" value="1"/>
</dbReference>
<sequence length="452" mass="49351">MEETIVLYSTPEHLNSLSCLALFIAKHHPSVSVVVLCTAAAPPIPAAPSVTFHCLPAPALPPNTTFNHVELFFETPRFNNPNLRRALAEISQKSKIKAIVLDFFCNYAFEVAASLNIPTYYCHTTSASGACALIYWTTIHEKSGGELDGADADVPGCPLIPREDLPPMMLYPQSLSYKHFLEAAINIQKSAGLIVNSFHALELRAMEALRNGLCTPNAPTPPVYALGPLIDLPRNGAVAKHECLRWLDLQPSKSVIFLCFGRRGAFSAEQLREMAVGLENSGYRFLWAVRAPPGKPPSAAAEEPDLEALLPEGFLERTRERSFVLKSWAPQAEVLSHDSVGGFVTHCGQSSMLEAVSFGVPMIGWPLYPEQRMNRVFMVEEIKVALPVEAAEGGLVTAAELEKRVRELMDSKRGREIRRRVTEMKFAAAAAAAKGGSSVVALEKFMAALTLV</sequence>
<name>A0A8K0Z4M8_MENPI</name>
<dbReference type="AlphaFoldDB" id="A0A8K0Z4M8"/>
<evidence type="ECO:0000256" key="1">
    <source>
        <dbReference type="ARBA" id="ARBA00009995"/>
    </source>
</evidence>
<reference evidence="6" key="1">
    <citation type="submission" date="2020-04" db="EMBL/GenBank/DDBJ databases">
        <title>Detoxification of monoterpenes by plant glycosyltranferases.</title>
        <authorList>
            <person name="Karlova R."/>
            <person name="Beekwilder J."/>
        </authorList>
    </citation>
    <scope>NUCLEOTIDE SEQUENCE</scope>
</reference>
<dbReference type="EC" id="2.4.1.-" evidence="5"/>
<keyword evidence="3 4" id="KW-0808">Transferase</keyword>
<evidence type="ECO:0000256" key="3">
    <source>
        <dbReference type="ARBA" id="ARBA00022679"/>
    </source>
</evidence>
<evidence type="ECO:0000256" key="5">
    <source>
        <dbReference type="RuleBase" id="RU362057"/>
    </source>
</evidence>
<dbReference type="InterPro" id="IPR035595">
    <property type="entry name" value="UDP_glycos_trans_CS"/>
</dbReference>
<comment type="similarity">
    <text evidence="1 4">Belongs to the UDP-glycosyltransferase family.</text>
</comment>
<evidence type="ECO:0000313" key="6">
    <source>
        <dbReference type="EMBL" id="QNV69590.1"/>
    </source>
</evidence>
<dbReference type="FunFam" id="3.40.50.2000:FF:000020">
    <property type="entry name" value="Glycosyltransferase"/>
    <property type="match status" value="1"/>
</dbReference>
<dbReference type="SUPFAM" id="SSF53756">
    <property type="entry name" value="UDP-Glycosyltransferase/glycogen phosphorylase"/>
    <property type="match status" value="1"/>
</dbReference>
<dbReference type="Gene3D" id="3.40.50.2000">
    <property type="entry name" value="Glycogen Phosphorylase B"/>
    <property type="match status" value="2"/>
</dbReference>